<protein>
    <submittedName>
        <fullName evidence="1">Uncharacterized protein</fullName>
    </submittedName>
</protein>
<proteinExistence type="predicted"/>
<dbReference type="AlphaFoldDB" id="A0AAV5JU47"/>
<dbReference type="Proteomes" id="UP001054252">
    <property type="component" value="Unassembled WGS sequence"/>
</dbReference>
<evidence type="ECO:0000313" key="2">
    <source>
        <dbReference type="Proteomes" id="UP001054252"/>
    </source>
</evidence>
<evidence type="ECO:0000313" key="1">
    <source>
        <dbReference type="EMBL" id="GKV18174.1"/>
    </source>
</evidence>
<reference evidence="1 2" key="1">
    <citation type="journal article" date="2021" name="Commun. Biol.">
        <title>The genome of Shorea leprosula (Dipterocarpaceae) highlights the ecological relevance of drought in aseasonal tropical rainforests.</title>
        <authorList>
            <person name="Ng K.K.S."/>
            <person name="Kobayashi M.J."/>
            <person name="Fawcett J.A."/>
            <person name="Hatakeyama M."/>
            <person name="Paape T."/>
            <person name="Ng C.H."/>
            <person name="Ang C.C."/>
            <person name="Tnah L.H."/>
            <person name="Lee C.T."/>
            <person name="Nishiyama T."/>
            <person name="Sese J."/>
            <person name="O'Brien M.J."/>
            <person name="Copetti D."/>
            <person name="Mohd Noor M.I."/>
            <person name="Ong R.C."/>
            <person name="Putra M."/>
            <person name="Sireger I.Z."/>
            <person name="Indrioko S."/>
            <person name="Kosugi Y."/>
            <person name="Izuno A."/>
            <person name="Isagi Y."/>
            <person name="Lee S.L."/>
            <person name="Shimizu K.K."/>
        </authorList>
    </citation>
    <scope>NUCLEOTIDE SEQUENCE [LARGE SCALE GENOMIC DNA]</scope>
    <source>
        <strain evidence="1">214</strain>
    </source>
</reference>
<name>A0AAV5JU47_9ROSI</name>
<comment type="caution">
    <text evidence="1">The sequence shown here is derived from an EMBL/GenBank/DDBJ whole genome shotgun (WGS) entry which is preliminary data.</text>
</comment>
<dbReference type="EMBL" id="BPVZ01000049">
    <property type="protein sequence ID" value="GKV18174.1"/>
    <property type="molecule type" value="Genomic_DNA"/>
</dbReference>
<sequence length="37" mass="4207">MSRVCLSHVPLPSPLLPFLLCLPSKSGIMMHMFHSWI</sequence>
<accession>A0AAV5JU47</accession>
<gene>
    <name evidence="1" type="ORF">SLEP1_g28595</name>
</gene>
<organism evidence="1 2">
    <name type="scientific">Rubroshorea leprosula</name>
    <dbReference type="NCBI Taxonomy" id="152421"/>
    <lineage>
        <taxon>Eukaryota</taxon>
        <taxon>Viridiplantae</taxon>
        <taxon>Streptophyta</taxon>
        <taxon>Embryophyta</taxon>
        <taxon>Tracheophyta</taxon>
        <taxon>Spermatophyta</taxon>
        <taxon>Magnoliopsida</taxon>
        <taxon>eudicotyledons</taxon>
        <taxon>Gunneridae</taxon>
        <taxon>Pentapetalae</taxon>
        <taxon>rosids</taxon>
        <taxon>malvids</taxon>
        <taxon>Malvales</taxon>
        <taxon>Dipterocarpaceae</taxon>
        <taxon>Rubroshorea</taxon>
    </lineage>
</organism>
<keyword evidence="2" id="KW-1185">Reference proteome</keyword>